<dbReference type="InterPro" id="IPR027417">
    <property type="entry name" value="P-loop_NTPase"/>
</dbReference>
<dbReference type="InterPro" id="IPR011335">
    <property type="entry name" value="Restrct_endonuc-II-like"/>
</dbReference>
<name>A0A517YJ44_9BACT</name>
<accession>A0A517YJ44</accession>
<dbReference type="Pfam" id="PF20703">
    <property type="entry name" value="nSTAND1"/>
    <property type="match status" value="1"/>
</dbReference>
<reference evidence="4 5" key="1">
    <citation type="submission" date="2019-02" db="EMBL/GenBank/DDBJ databases">
        <title>Deep-cultivation of Planctomycetes and their phenomic and genomic characterization uncovers novel biology.</title>
        <authorList>
            <person name="Wiegand S."/>
            <person name="Jogler M."/>
            <person name="Boedeker C."/>
            <person name="Pinto D."/>
            <person name="Vollmers J."/>
            <person name="Rivas-Marin E."/>
            <person name="Kohn T."/>
            <person name="Peeters S.H."/>
            <person name="Heuer A."/>
            <person name="Rast P."/>
            <person name="Oberbeckmann S."/>
            <person name="Bunk B."/>
            <person name="Jeske O."/>
            <person name="Meyerdierks A."/>
            <person name="Storesund J.E."/>
            <person name="Kallscheuer N."/>
            <person name="Luecker S."/>
            <person name="Lage O.M."/>
            <person name="Pohl T."/>
            <person name="Merkel B.J."/>
            <person name="Hornburger P."/>
            <person name="Mueller R.-W."/>
            <person name="Bruemmer F."/>
            <person name="Labrenz M."/>
            <person name="Spormann A.M."/>
            <person name="Op den Camp H."/>
            <person name="Overmann J."/>
            <person name="Amann R."/>
            <person name="Jetten M.S.M."/>
            <person name="Mascher T."/>
            <person name="Medema M.H."/>
            <person name="Devos D.P."/>
            <person name="Kaster A.-K."/>
            <person name="Ovreas L."/>
            <person name="Rohde M."/>
            <person name="Galperin M.Y."/>
            <person name="Jogler C."/>
        </authorList>
    </citation>
    <scope>NUCLEOTIDE SEQUENCE [LARGE SCALE GENOMIC DNA]</scope>
    <source>
        <strain evidence="4 5">ETA_A8</strain>
    </source>
</reference>
<dbReference type="AlphaFoldDB" id="A0A517YJ44"/>
<dbReference type="Gene3D" id="3.40.50.300">
    <property type="entry name" value="P-loop containing nucleotide triphosphate hydrolases"/>
    <property type="match status" value="1"/>
</dbReference>
<evidence type="ECO:0000313" key="5">
    <source>
        <dbReference type="Proteomes" id="UP000315017"/>
    </source>
</evidence>
<dbReference type="EMBL" id="CP036274">
    <property type="protein sequence ID" value="QDU30248.1"/>
    <property type="molecule type" value="Genomic_DNA"/>
</dbReference>
<dbReference type="GO" id="GO:0003677">
    <property type="term" value="F:DNA binding"/>
    <property type="evidence" value="ECO:0007669"/>
    <property type="project" value="InterPro"/>
</dbReference>
<evidence type="ECO:0000259" key="3">
    <source>
        <dbReference type="Pfam" id="PF20703"/>
    </source>
</evidence>
<feature type="region of interest" description="Disordered" evidence="1">
    <location>
        <begin position="914"/>
        <end position="978"/>
    </location>
</feature>
<dbReference type="RefSeq" id="WP_145095402.1">
    <property type="nucleotide sequence ID" value="NZ_CP036274.1"/>
</dbReference>
<dbReference type="Pfam" id="PF04471">
    <property type="entry name" value="Mrr_cat"/>
    <property type="match status" value="1"/>
</dbReference>
<dbReference type="Proteomes" id="UP000315017">
    <property type="component" value="Chromosome"/>
</dbReference>
<dbReference type="GO" id="GO:0004519">
    <property type="term" value="F:endonuclease activity"/>
    <property type="evidence" value="ECO:0007669"/>
    <property type="project" value="InterPro"/>
</dbReference>
<keyword evidence="5" id="KW-1185">Reference proteome</keyword>
<dbReference type="InterPro" id="IPR049052">
    <property type="entry name" value="nSTAND1"/>
</dbReference>
<evidence type="ECO:0000313" key="4">
    <source>
        <dbReference type="EMBL" id="QDU30248.1"/>
    </source>
</evidence>
<sequence length="978" mass="108193">MSHATKPRIASTVAINRPHILVLAEGRTQSEQNNRKGHLFEEFIALLMELYGYEKPTRDRLNSTENGIELDVTTSHKLTGQRAIAECKAYSTNLDAPAITGFYGKLASARFDIPDLVGFFVAIPGLTAGADVFFRKTASNDQQFRYLNPEAIVDLLIEKSIIKEPQTDELTSDFAVIITRHGTYCANKLVDPSSRRAAFVQVWGTDGVPDPVIELLTASDYAGALPVTSITAHAQRPLAVSISAEPTIVEVHGSKSELEYQLPASPKFFVGRGDHIKEFQTLFKERIEHATVVVLNGQSGWGKSSLALQFRSQLNQKGGSGLVIDSRTATSPEFVWQAIRKALLSAERHGIAKLPVNASFASLSSAITTMANTQWTGKPLLVFFDQFENVFRDARLTQEFRDLAFAIREVTAPVIVGFAWKTDLVGLTETYPYKLRDDIRSCANIYIMDPLGPSEINALLHRLQKAAGTKLQKELKQRLREVSQGLPWLFKKLASHVDRELKSGATQDDLVADSLNVKRLFETDLTELNLPEREALKRFARMAPKAASEVVEAIPKEIVQSLLDRRLIVQVGDLLDTYWDIFRDFLITGDVIVSESYILRQTPNAVARLLKEVINAGGDLLADDAVTKLGLKLGAVFNLARELKVMGVATDVPRHVHIADDIINASDRETAIRDRITASLKKHKALSLLTDLAASADGPLPITAFAEALPKAFPAIQVRDDIWAQYARAFITWFEYAQIATLDRNSIEIPPSDPKLITLLTATRHPRARTQGRPKSFPQSQPKPALALAQAIARNLPHPAMRYNAKKKALSDLILLDLIDSPKTDVYTIKRNPFDASFSVLAEVILDGIEQFSGCKPAVQLLRANPNATHSEIGQALQAGHGTTWSDQTLLLNGKTFRAWAKAARLIAGRLNRKGRKRKKNWSQEAMLWNEEEPAITTTGEPRAMTEESLPQPKPKADSDQDVAPPPEPPSLRSPTSW</sequence>
<feature type="domain" description="Restriction endonuclease type IV Mrr" evidence="2">
    <location>
        <begin position="36"/>
        <end position="136"/>
    </location>
</feature>
<evidence type="ECO:0000259" key="2">
    <source>
        <dbReference type="Pfam" id="PF04471"/>
    </source>
</evidence>
<evidence type="ECO:0000256" key="1">
    <source>
        <dbReference type="SAM" id="MobiDB-lite"/>
    </source>
</evidence>
<proteinExistence type="predicted"/>
<organism evidence="4 5">
    <name type="scientific">Anatilimnocola aggregata</name>
    <dbReference type="NCBI Taxonomy" id="2528021"/>
    <lineage>
        <taxon>Bacteria</taxon>
        <taxon>Pseudomonadati</taxon>
        <taxon>Planctomycetota</taxon>
        <taxon>Planctomycetia</taxon>
        <taxon>Pirellulales</taxon>
        <taxon>Pirellulaceae</taxon>
        <taxon>Anatilimnocola</taxon>
    </lineage>
</organism>
<gene>
    <name evidence="4" type="ORF">ETAA8_53670</name>
</gene>
<evidence type="ECO:0008006" key="6">
    <source>
        <dbReference type="Google" id="ProtNLM"/>
    </source>
</evidence>
<dbReference type="OrthoDB" id="7822037at2"/>
<dbReference type="SUPFAM" id="SSF52980">
    <property type="entry name" value="Restriction endonuclease-like"/>
    <property type="match status" value="1"/>
</dbReference>
<dbReference type="KEGG" id="aagg:ETAA8_53670"/>
<protein>
    <recommendedName>
        <fullName evidence="6">Restriction endonuclease type IV Mrr domain-containing protein</fullName>
    </recommendedName>
</protein>
<dbReference type="GO" id="GO:0009307">
    <property type="term" value="P:DNA restriction-modification system"/>
    <property type="evidence" value="ECO:0007669"/>
    <property type="project" value="InterPro"/>
</dbReference>
<dbReference type="SUPFAM" id="SSF52540">
    <property type="entry name" value="P-loop containing nucleoside triphosphate hydrolases"/>
    <property type="match status" value="1"/>
</dbReference>
<feature type="domain" description="Novel STAND NTPase 1" evidence="3">
    <location>
        <begin position="265"/>
        <end position="481"/>
    </location>
</feature>
<dbReference type="InterPro" id="IPR007560">
    <property type="entry name" value="Restrct_endonuc_IV_Mrr"/>
</dbReference>